<feature type="transmembrane region" description="Helical" evidence="1">
    <location>
        <begin position="62"/>
        <end position="84"/>
    </location>
</feature>
<feature type="transmembrane region" description="Helical" evidence="1">
    <location>
        <begin position="451"/>
        <end position="469"/>
    </location>
</feature>
<feature type="transmembrane region" description="Helical" evidence="1">
    <location>
        <begin position="259"/>
        <end position="277"/>
    </location>
</feature>
<feature type="transmembrane region" description="Helical" evidence="1">
    <location>
        <begin position="202"/>
        <end position="223"/>
    </location>
</feature>
<dbReference type="EMBL" id="JBHRRZ010000038">
    <property type="protein sequence ID" value="MFC2949700.1"/>
    <property type="molecule type" value="Genomic_DNA"/>
</dbReference>
<protein>
    <submittedName>
        <fullName evidence="2">Uncharacterized protein</fullName>
    </submittedName>
</protein>
<feature type="transmembrane region" description="Helical" evidence="1">
    <location>
        <begin position="7"/>
        <end position="26"/>
    </location>
</feature>
<evidence type="ECO:0000256" key="1">
    <source>
        <dbReference type="SAM" id="Phobius"/>
    </source>
</evidence>
<feature type="transmembrane region" description="Helical" evidence="1">
    <location>
        <begin position="407"/>
        <end position="431"/>
    </location>
</feature>
<feature type="transmembrane region" description="Helical" evidence="1">
    <location>
        <begin position="127"/>
        <end position="151"/>
    </location>
</feature>
<name>A0ABV7AAD6_9BACI</name>
<evidence type="ECO:0000313" key="3">
    <source>
        <dbReference type="Proteomes" id="UP001595387"/>
    </source>
</evidence>
<feature type="transmembrane region" description="Helical" evidence="1">
    <location>
        <begin position="324"/>
        <end position="347"/>
    </location>
</feature>
<proteinExistence type="predicted"/>
<feature type="transmembrane region" description="Helical" evidence="1">
    <location>
        <begin position="32"/>
        <end position="50"/>
    </location>
</feature>
<keyword evidence="1" id="KW-0472">Membrane</keyword>
<reference evidence="3" key="1">
    <citation type="journal article" date="2019" name="Int. J. Syst. Evol. Microbiol.">
        <title>The Global Catalogue of Microorganisms (GCM) 10K type strain sequencing project: providing services to taxonomists for standard genome sequencing and annotation.</title>
        <authorList>
            <consortium name="The Broad Institute Genomics Platform"/>
            <consortium name="The Broad Institute Genome Sequencing Center for Infectious Disease"/>
            <person name="Wu L."/>
            <person name="Ma J."/>
        </authorList>
    </citation>
    <scope>NUCLEOTIDE SEQUENCE [LARGE SCALE GENOMIC DNA]</scope>
    <source>
        <strain evidence="3">KCTC 13193</strain>
    </source>
</reference>
<gene>
    <name evidence="2" type="ORF">ACFODW_15365</name>
</gene>
<organism evidence="2 3">
    <name type="scientific">Virgibacillus sediminis</name>
    <dbReference type="NCBI Taxonomy" id="202260"/>
    <lineage>
        <taxon>Bacteria</taxon>
        <taxon>Bacillati</taxon>
        <taxon>Bacillota</taxon>
        <taxon>Bacilli</taxon>
        <taxon>Bacillales</taxon>
        <taxon>Bacillaceae</taxon>
        <taxon>Virgibacillus</taxon>
    </lineage>
</organism>
<keyword evidence="1" id="KW-0812">Transmembrane</keyword>
<comment type="caution">
    <text evidence="2">The sequence shown here is derived from an EMBL/GenBank/DDBJ whole genome shotgun (WGS) entry which is preliminary data.</text>
</comment>
<feature type="transmembrane region" description="Helical" evidence="1">
    <location>
        <begin position="90"/>
        <end position="106"/>
    </location>
</feature>
<dbReference type="RefSeq" id="WP_390307671.1">
    <property type="nucleotide sequence ID" value="NZ_JBHRRZ010000038.1"/>
</dbReference>
<sequence length="470" mass="52157">MQAYIKAALRVFIIIYALLHFFTYFYEIEFLILLLGLAGFGIFLCAVLYYSPGKIKMPLSLFLTGAVLIVFSEGSSISGLHGGLIQMRDMIGLIVVIPLIGWVLRGEAYMEAIMQAGHRFLNTSRKFYAGMLSLTQVIAYFLMFGAIPMMLQFENWLLNKERGEAWEHMKGTAVLRGFSLSVLWVVSIPSFAFAVEVMDAPLGISIFQGMAVSVFGVILAIVFSKFEEKRYKVDLTEGLQREIGEVLKGSESKEEIHRLVKEFIVLFVTLFGTIFLVNSLADMPLLVLIPLVVVVWIAAYYTVKGRIPTLVLEAKRHYADGLAPQAYQLCIMLGAGTMIFGLNQTVFPDMMVNGLYAFQEALPFINVLHILPFMVIILGFFALGPLTVMVLVGGILESIHLPYPPELIVLSITTGSAISILLSPLIMPLIILSGANGLSGFKNGILFNWKYALVLYIGVQIYIQMRIALG</sequence>
<dbReference type="Proteomes" id="UP001595387">
    <property type="component" value="Unassembled WGS sequence"/>
</dbReference>
<accession>A0ABV7AAD6</accession>
<keyword evidence="3" id="KW-1185">Reference proteome</keyword>
<evidence type="ECO:0000313" key="2">
    <source>
        <dbReference type="EMBL" id="MFC2949700.1"/>
    </source>
</evidence>
<feature type="transmembrane region" description="Helical" evidence="1">
    <location>
        <begin position="367"/>
        <end position="395"/>
    </location>
</feature>
<keyword evidence="1" id="KW-1133">Transmembrane helix</keyword>
<feature type="transmembrane region" description="Helical" evidence="1">
    <location>
        <begin position="283"/>
        <end position="303"/>
    </location>
</feature>